<dbReference type="InterPro" id="IPR016035">
    <property type="entry name" value="Acyl_Trfase/lysoPLipase"/>
</dbReference>
<dbReference type="SUPFAM" id="SSF52151">
    <property type="entry name" value="FabD/lysophospholipase-like"/>
    <property type="match status" value="1"/>
</dbReference>
<evidence type="ECO:0000256" key="2">
    <source>
        <dbReference type="PROSITE-ProRule" id="PRU01161"/>
    </source>
</evidence>
<dbReference type="PROSITE" id="PS51635">
    <property type="entry name" value="PNPLA"/>
    <property type="match status" value="1"/>
</dbReference>
<keyword evidence="2" id="KW-0378">Hydrolase</keyword>
<evidence type="ECO:0000313" key="4">
    <source>
        <dbReference type="EMBL" id="CAI2371831.1"/>
    </source>
</evidence>
<dbReference type="Proteomes" id="UP001295684">
    <property type="component" value="Unassembled WGS sequence"/>
</dbReference>
<name>A0AAD1XGV5_EUPCR</name>
<dbReference type="Pfam" id="PF01734">
    <property type="entry name" value="Patatin"/>
    <property type="match status" value="1"/>
</dbReference>
<evidence type="ECO:0000313" key="5">
    <source>
        <dbReference type="Proteomes" id="UP001295684"/>
    </source>
</evidence>
<keyword evidence="1 2" id="KW-0443">Lipid metabolism</keyword>
<feature type="active site" description="Proton acceptor" evidence="2">
    <location>
        <position position="212"/>
    </location>
</feature>
<evidence type="ECO:0000259" key="3">
    <source>
        <dbReference type="PROSITE" id="PS51635"/>
    </source>
</evidence>
<reference evidence="4" key="1">
    <citation type="submission" date="2023-07" db="EMBL/GenBank/DDBJ databases">
        <authorList>
            <consortium name="AG Swart"/>
            <person name="Singh M."/>
            <person name="Singh A."/>
            <person name="Seah K."/>
            <person name="Emmerich C."/>
        </authorList>
    </citation>
    <scope>NUCLEOTIDE SEQUENCE</scope>
    <source>
        <strain evidence="4">DP1</strain>
    </source>
</reference>
<protein>
    <recommendedName>
        <fullName evidence="3">PNPLA domain-containing protein</fullName>
    </recommendedName>
</protein>
<feature type="short sequence motif" description="DGA/G" evidence="2">
    <location>
        <begin position="212"/>
        <end position="214"/>
    </location>
</feature>
<keyword evidence="2" id="KW-0442">Lipid degradation</keyword>
<comment type="caution">
    <text evidence="4">The sequence shown here is derived from an EMBL/GenBank/DDBJ whole genome shotgun (WGS) entry which is preliminary data.</text>
</comment>
<gene>
    <name evidence="4" type="ORF">ECRASSUSDP1_LOCUS13156</name>
</gene>
<dbReference type="GO" id="GO:0016787">
    <property type="term" value="F:hydrolase activity"/>
    <property type="evidence" value="ECO:0007669"/>
    <property type="project" value="UniProtKB-UniRule"/>
</dbReference>
<proteinExistence type="predicted"/>
<keyword evidence="5" id="KW-1185">Reference proteome</keyword>
<dbReference type="EMBL" id="CAMPGE010013088">
    <property type="protein sequence ID" value="CAI2371831.1"/>
    <property type="molecule type" value="Genomic_DNA"/>
</dbReference>
<evidence type="ECO:0000256" key="1">
    <source>
        <dbReference type="ARBA" id="ARBA00023098"/>
    </source>
</evidence>
<feature type="domain" description="PNPLA" evidence="3">
    <location>
        <begin position="46"/>
        <end position="225"/>
    </location>
</feature>
<dbReference type="InterPro" id="IPR002641">
    <property type="entry name" value="PNPLA_dom"/>
</dbReference>
<sequence length="380" mass="42638">MFCGIMTHSIFILLQFCQMKTIARIICITALLLTFTSAEAKKCRALALSGGGDKGAYEAAVFHGLYENLPAEELQYDVITGVSAGSLNTLALSTFDPTDVHSAASYMLFYWRNILTFPDPTTTWDILYGLMFKQGMFTLDNCKRWLRGTLPEKSVKRKVSFATVDSIGATYQVWDYNVTNSEPENIRESAMASSSIPGFLPPIKRNNYQLVDGGVIWNIDIDSAVRRCKEVVNDENDIIIDMILCGNYQMKTVDDLANFTAMEHYKRAKEISDFYHGMDDYNSSIVQHPDVSFRYIIAPSEPLSDGGGSLSFDEKTIDRCFEIGHKDAKNAVELGSGNNGKILLEYTQKFKEGQDVWLDQMIDGEVLKLRQSQLKEGISE</sequence>
<organism evidence="4 5">
    <name type="scientific">Euplotes crassus</name>
    <dbReference type="NCBI Taxonomy" id="5936"/>
    <lineage>
        <taxon>Eukaryota</taxon>
        <taxon>Sar</taxon>
        <taxon>Alveolata</taxon>
        <taxon>Ciliophora</taxon>
        <taxon>Intramacronucleata</taxon>
        <taxon>Spirotrichea</taxon>
        <taxon>Hypotrichia</taxon>
        <taxon>Euplotida</taxon>
        <taxon>Euplotidae</taxon>
        <taxon>Moneuplotes</taxon>
    </lineage>
</organism>
<dbReference type="AlphaFoldDB" id="A0AAD1XGV5"/>
<feature type="short sequence motif" description="GXSXG" evidence="2">
    <location>
        <begin position="81"/>
        <end position="85"/>
    </location>
</feature>
<accession>A0AAD1XGV5</accession>
<feature type="short sequence motif" description="GXGXXG" evidence="2">
    <location>
        <begin position="50"/>
        <end position="55"/>
    </location>
</feature>
<dbReference type="Gene3D" id="3.40.1090.10">
    <property type="entry name" value="Cytosolic phospholipase A2 catalytic domain"/>
    <property type="match status" value="1"/>
</dbReference>
<feature type="active site" description="Nucleophile" evidence="2">
    <location>
        <position position="83"/>
    </location>
</feature>
<dbReference type="GO" id="GO:0016042">
    <property type="term" value="P:lipid catabolic process"/>
    <property type="evidence" value="ECO:0007669"/>
    <property type="project" value="UniProtKB-UniRule"/>
</dbReference>